<dbReference type="InterPro" id="IPR030383">
    <property type="entry name" value="G_VLIG_dom"/>
</dbReference>
<evidence type="ECO:0000256" key="1">
    <source>
        <dbReference type="ARBA" id="ARBA00022737"/>
    </source>
</evidence>
<reference evidence="4" key="1">
    <citation type="submission" date="2021-01" db="EMBL/GenBank/DDBJ databases">
        <authorList>
            <consortium name="Genoscope - CEA"/>
            <person name="William W."/>
        </authorList>
    </citation>
    <scope>NUCLEOTIDE SEQUENCE</scope>
</reference>
<dbReference type="GO" id="GO:0005525">
    <property type="term" value="F:GTP binding"/>
    <property type="evidence" value="ECO:0007669"/>
    <property type="project" value="InterPro"/>
</dbReference>
<dbReference type="PROSITE" id="PS51717">
    <property type="entry name" value="G_VLIG"/>
    <property type="match status" value="1"/>
</dbReference>
<evidence type="ECO:0000256" key="2">
    <source>
        <dbReference type="SAM" id="Coils"/>
    </source>
</evidence>
<feature type="domain" description="VLIG-type G" evidence="3">
    <location>
        <begin position="784"/>
        <end position="886"/>
    </location>
</feature>
<dbReference type="Pfam" id="PF02493">
    <property type="entry name" value="MORN"/>
    <property type="match status" value="6"/>
</dbReference>
<dbReference type="SMART" id="SM00698">
    <property type="entry name" value="MORN"/>
    <property type="match status" value="6"/>
</dbReference>
<evidence type="ECO:0000313" key="5">
    <source>
        <dbReference type="Proteomes" id="UP000689195"/>
    </source>
</evidence>
<dbReference type="Pfam" id="PF25683">
    <property type="entry name" value="URGCP_GTPase"/>
    <property type="match status" value="1"/>
</dbReference>
<comment type="caution">
    <text evidence="4">The sequence shown here is derived from an EMBL/GenBank/DDBJ whole genome shotgun (WGS) entry which is preliminary data.</text>
</comment>
<dbReference type="PANTHER" id="PTHR22796">
    <property type="entry name" value="URG4-RELATED"/>
    <property type="match status" value="1"/>
</dbReference>
<proteinExistence type="predicted"/>
<gene>
    <name evidence="4" type="ORF">PPENT_87.1.T1860019</name>
</gene>
<feature type="coiled-coil region" evidence="2">
    <location>
        <begin position="662"/>
        <end position="713"/>
    </location>
</feature>
<dbReference type="EMBL" id="CAJJDO010000186">
    <property type="protein sequence ID" value="CAD8213801.1"/>
    <property type="molecule type" value="Genomic_DNA"/>
</dbReference>
<dbReference type="Proteomes" id="UP000689195">
    <property type="component" value="Unassembled WGS sequence"/>
</dbReference>
<dbReference type="PANTHER" id="PTHR22796:SF1">
    <property type="entry name" value="VWFA DOMAIN-CONTAINING PROTEIN"/>
    <property type="match status" value="1"/>
</dbReference>
<name>A0A8S1YK54_9CILI</name>
<dbReference type="OrthoDB" id="310103at2759"/>
<accession>A0A8S1YK54</accession>
<keyword evidence="2" id="KW-0175">Coiled coil</keyword>
<evidence type="ECO:0000313" key="4">
    <source>
        <dbReference type="EMBL" id="CAD8213801.1"/>
    </source>
</evidence>
<evidence type="ECO:0000259" key="3">
    <source>
        <dbReference type="PROSITE" id="PS51717"/>
    </source>
</evidence>
<protein>
    <recommendedName>
        <fullName evidence="3">VLIG-type G domain-containing protein</fullName>
    </recommendedName>
</protein>
<keyword evidence="1" id="KW-0677">Repeat</keyword>
<dbReference type="InterPro" id="IPR003409">
    <property type="entry name" value="MORN"/>
</dbReference>
<dbReference type="AlphaFoldDB" id="A0A8S1YK54"/>
<feature type="coiled-coil region" evidence="2">
    <location>
        <begin position="587"/>
        <end position="614"/>
    </location>
</feature>
<sequence length="1131" mass="134327">MSIWSIGLTGKHVIKYNNGNHYDGYFVNGNQHGEGQMIYTDGAEYYGSWINDKRQGKGNYKLANGDEYYGDWKNNNREGKGQMKYANGDLYYGQWKNDKREGDGIMKYYTGHLYNGDWKMINEKEKAKYEYNGDYVNDEKHGKGKYTWANGDYYYGDWKNDKRTGQGRFQSKNGNIFDQCPLDCCFSIEDFNISLTGTSSQQQKKIVWDWMDNIKDTQKFKQLIPFFFNIIKMGESSYQQLSIIKQFKNHNRESIKIISNMKALVQLFYNNSNYELKVMLLKLYQNMYPVPLIFQNPSLQTAKEEIDLYGFNEKLYYVFQTSFPINNFSLSQKQAQIGKTELINQIFYQQDKFETQDTSQLNNNTIDIMFDTQFNESRNFSVADAHGQFPIELLLKILPLFRMSILQYDSEYELIENQSKLNQSRIFYLNKILQYVLLQEITKESQKRILLMKFIRNIQKRLGQIFKRVRFVTYLIFIFNEIIKVNQQQSLVTNIDFLDIIQKFDSIEKNISHQFLQDQSIIKDLENELNRLVQKPLRFYDQVAFPIRFIAYQLKILKEKENQLIQQKNISSQSQLFTTKNQKEIYKNQDNEEYEETKQQIIKLEDSIKNSQLSNLLKIFCKIFDQSSYYILYLQFTDQVRKFNERNSYELQEKNQIINEKLMKLLKERDSIKLKKNEINQKASSIINYERKNKIYKKQQDELKQELKQNLKNIAFRNIGIEMFWRELIEISQRSLANIQIDPADIVYDMIKKGEPFEFLEGDSLQINAKFLDELKNKFTNLGKEKVLVLSVLGPQGSGKSTILNKIFGCHFWTSFGRCTKGIYLHLLKIQFKEYFNNLFDYILILDSEGLQNPNQIDTEFDKKIALFVLAISDIILINVRGDLHQHYETQSLFYKVNKLVFFNQNNDANNFAPFLNQILGIANNLNLVYNNDQDAKNQAIDYNEFLNISKDNIQILGFACSEKLQRKNESLGIIKDWRQLIINEKFSEEAYLYGIRMIENFMIKFQSQTDTSQMQSLNLFMQNIYTNWQTICNLPDLLKFAELIQYKQDQLMKNKFVQIYDEYDFSFKNEIANEINDRIRSSSVKNLTFLIKFKMIKMKILEQGLAKLNKIYKINYQHLNKINKFKRRFT</sequence>
<keyword evidence="5" id="KW-1185">Reference proteome</keyword>
<organism evidence="4 5">
    <name type="scientific">Paramecium pentaurelia</name>
    <dbReference type="NCBI Taxonomy" id="43138"/>
    <lineage>
        <taxon>Eukaryota</taxon>
        <taxon>Sar</taxon>
        <taxon>Alveolata</taxon>
        <taxon>Ciliophora</taxon>
        <taxon>Intramacronucleata</taxon>
        <taxon>Oligohymenophorea</taxon>
        <taxon>Peniculida</taxon>
        <taxon>Parameciidae</taxon>
        <taxon>Paramecium</taxon>
    </lineage>
</organism>